<accession>A0AAU7KEK4</accession>
<proteinExistence type="predicted"/>
<dbReference type="RefSeq" id="WP_348826715.1">
    <property type="nucleotide sequence ID" value="NZ_CP098827.1"/>
</dbReference>
<organism evidence="1">
    <name type="scientific">Halomonas sp. RT37</name>
    <dbReference type="NCBI Taxonomy" id="2950872"/>
    <lineage>
        <taxon>Bacteria</taxon>
        <taxon>Pseudomonadati</taxon>
        <taxon>Pseudomonadota</taxon>
        <taxon>Gammaproteobacteria</taxon>
        <taxon>Oceanospirillales</taxon>
        <taxon>Halomonadaceae</taxon>
        <taxon>Halomonas</taxon>
    </lineage>
</organism>
<gene>
    <name evidence="1" type="ORF">NFG58_13305</name>
</gene>
<protein>
    <submittedName>
        <fullName evidence="1">Uncharacterized protein</fullName>
    </submittedName>
</protein>
<name>A0AAU7KEK4_9GAMM</name>
<reference evidence="1" key="1">
    <citation type="submission" date="2022-06" db="EMBL/GenBank/DDBJ databases">
        <title>A novel DMS-producing enzyme.</title>
        <authorList>
            <person name="Zhang Y."/>
        </authorList>
    </citation>
    <scope>NUCLEOTIDE SEQUENCE</scope>
    <source>
        <strain evidence="1">RT37</strain>
    </source>
</reference>
<sequence>MSAKTTSFELFRYQLLPIDRFLQGNLLTGVSSIDELISRKNEFFSEAIAATKSFSDKRHETITKKLYGKDDFFLLRIAHNRSIHRETKDFRDEVIDNWPSILVAIWNNPEKQFIAVQRRSTAFSSCEVVVKMILNSISPQLSQHHLRSIHEPLFEKQQFWSLLHQYQGRIKSVEFEIITPNMANISGSLSDDLKAFAKATNSARNKLKIESDPEAPLHLEESNRTLQGLVNYSSEGGGNISLKIDGVKTTYHTSKTVKEIQLGDMEIQGSAEEVASVIKELLND</sequence>
<dbReference type="EMBL" id="CP098827">
    <property type="protein sequence ID" value="XBO69603.1"/>
    <property type="molecule type" value="Genomic_DNA"/>
</dbReference>
<evidence type="ECO:0000313" key="1">
    <source>
        <dbReference type="EMBL" id="XBO69603.1"/>
    </source>
</evidence>
<dbReference type="AlphaFoldDB" id="A0AAU7KEK4"/>